<gene>
    <name evidence="4" type="ORF">SAMN04488105_10312</name>
</gene>
<dbReference type="Pfam" id="PF00293">
    <property type="entry name" value="NUDIX"/>
    <property type="match status" value="1"/>
</dbReference>
<protein>
    <submittedName>
        <fullName evidence="4">8-oxo-dGTP diphosphatase</fullName>
    </submittedName>
</protein>
<proteinExistence type="predicted"/>
<evidence type="ECO:0000259" key="3">
    <source>
        <dbReference type="PROSITE" id="PS51462"/>
    </source>
</evidence>
<dbReference type="SUPFAM" id="SSF55811">
    <property type="entry name" value="Nudix"/>
    <property type="match status" value="1"/>
</dbReference>
<dbReference type="InterPro" id="IPR015797">
    <property type="entry name" value="NUDIX_hydrolase-like_dom_sf"/>
</dbReference>
<dbReference type="AlphaFoldDB" id="A0A1G7C983"/>
<dbReference type="InterPro" id="IPR020084">
    <property type="entry name" value="NUDIX_hydrolase_CS"/>
</dbReference>
<accession>A0A1G7C983</accession>
<keyword evidence="5" id="KW-1185">Reference proteome</keyword>
<dbReference type="Gene3D" id="3.90.79.10">
    <property type="entry name" value="Nucleoside Triphosphate Pyrophosphohydrolase"/>
    <property type="match status" value="1"/>
</dbReference>
<organism evidence="4 5">
    <name type="scientific">Salipiger thiooxidans</name>
    <dbReference type="NCBI Taxonomy" id="282683"/>
    <lineage>
        <taxon>Bacteria</taxon>
        <taxon>Pseudomonadati</taxon>
        <taxon>Pseudomonadota</taxon>
        <taxon>Alphaproteobacteria</taxon>
        <taxon>Rhodobacterales</taxon>
        <taxon>Roseobacteraceae</taxon>
        <taxon>Salipiger</taxon>
    </lineage>
</organism>
<feature type="domain" description="Nudix hydrolase" evidence="3">
    <location>
        <begin position="1"/>
        <end position="125"/>
    </location>
</feature>
<dbReference type="PROSITE" id="PS00893">
    <property type="entry name" value="NUDIX_BOX"/>
    <property type="match status" value="1"/>
</dbReference>
<dbReference type="PANTHER" id="PTHR43736">
    <property type="entry name" value="ADP-RIBOSE PYROPHOSPHATASE"/>
    <property type="match status" value="1"/>
</dbReference>
<evidence type="ECO:0000313" key="5">
    <source>
        <dbReference type="Proteomes" id="UP000198994"/>
    </source>
</evidence>
<evidence type="ECO:0000313" key="4">
    <source>
        <dbReference type="EMBL" id="SDE35878.1"/>
    </source>
</evidence>
<dbReference type="PANTHER" id="PTHR43736:SF1">
    <property type="entry name" value="DIHYDRONEOPTERIN TRIPHOSPHATE DIPHOSPHATASE"/>
    <property type="match status" value="1"/>
</dbReference>
<dbReference type="InterPro" id="IPR000086">
    <property type="entry name" value="NUDIX_hydrolase_dom"/>
</dbReference>
<keyword evidence="2" id="KW-0378">Hydrolase</keyword>
<dbReference type="Proteomes" id="UP000198994">
    <property type="component" value="Unassembled WGS sequence"/>
</dbReference>
<comment type="cofactor">
    <cofactor evidence="1">
        <name>Mg(2+)</name>
        <dbReference type="ChEBI" id="CHEBI:18420"/>
    </cofactor>
</comment>
<dbReference type="GO" id="GO:0016787">
    <property type="term" value="F:hydrolase activity"/>
    <property type="evidence" value="ECO:0007669"/>
    <property type="project" value="UniProtKB-KW"/>
</dbReference>
<dbReference type="PROSITE" id="PS51462">
    <property type="entry name" value="NUDIX"/>
    <property type="match status" value="1"/>
</dbReference>
<reference evidence="5" key="1">
    <citation type="submission" date="2016-10" db="EMBL/GenBank/DDBJ databases">
        <authorList>
            <person name="Varghese N."/>
            <person name="Submissions S."/>
        </authorList>
    </citation>
    <scope>NUCLEOTIDE SEQUENCE [LARGE SCALE GENOMIC DNA]</scope>
    <source>
        <strain evidence="5">DSM 10146</strain>
    </source>
</reference>
<dbReference type="EMBL" id="FNAV01000003">
    <property type="protein sequence ID" value="SDE35878.1"/>
    <property type="molecule type" value="Genomic_DNA"/>
</dbReference>
<name>A0A1G7C983_9RHOB</name>
<evidence type="ECO:0000256" key="1">
    <source>
        <dbReference type="ARBA" id="ARBA00001946"/>
    </source>
</evidence>
<dbReference type="STRING" id="282683.SAMN04488105_10312"/>
<evidence type="ECO:0000256" key="2">
    <source>
        <dbReference type="ARBA" id="ARBA00022801"/>
    </source>
</evidence>
<dbReference type="RefSeq" id="WP_089955908.1">
    <property type="nucleotide sequence ID" value="NZ_FNAV01000003.1"/>
</dbReference>
<dbReference type="OrthoDB" id="289720at2"/>
<sequence length="130" mass="14776">MSFEGAKVMLFLGGDLLVIRRDHTEGIPWPGYLDFPGGGREGDERPEDCALRETREEVGLELSEELLEWGHQHGYAVFFAAHLPADRARDIRFGDEGYGWQLMPPEEYAAREDAIPHFRALLTAYLEGRD</sequence>